<organism evidence="1 2">
    <name type="scientific">Loigolactobacillus jiayinensis</name>
    <dbReference type="NCBI Taxonomy" id="2486016"/>
    <lineage>
        <taxon>Bacteria</taxon>
        <taxon>Bacillati</taxon>
        <taxon>Bacillota</taxon>
        <taxon>Bacilli</taxon>
        <taxon>Lactobacillales</taxon>
        <taxon>Lactobacillaceae</taxon>
        <taxon>Loigolactobacillus</taxon>
    </lineage>
</organism>
<gene>
    <name evidence="1" type="ORF">ACFQGP_07690</name>
</gene>
<comment type="caution">
    <text evidence="1">The sequence shown here is derived from an EMBL/GenBank/DDBJ whole genome shotgun (WGS) entry which is preliminary data.</text>
</comment>
<sequence length="137" mass="15095">MSGTVKITGVDEVIAKLEAKFSKGRVSRIENNALRIAGRLMAVRLKQAVASYRDTGKTVIEITTGSARTRGGVKSISIGWSGSGSGQRWRLVHLNEFGYTRWGRSYSPRGMGQIQGAFDSSKDAVKQLERHELERLL</sequence>
<protein>
    <recommendedName>
        <fullName evidence="3">HK97 gp10 family phage protein</fullName>
    </recommendedName>
</protein>
<dbReference type="RefSeq" id="WP_125552522.1">
    <property type="nucleotide sequence ID" value="NZ_JBHSSL010000042.1"/>
</dbReference>
<accession>A0ABW1RC56</accession>
<proteinExistence type="predicted"/>
<evidence type="ECO:0000313" key="1">
    <source>
        <dbReference type="EMBL" id="MFC6170456.1"/>
    </source>
</evidence>
<evidence type="ECO:0008006" key="3">
    <source>
        <dbReference type="Google" id="ProtNLM"/>
    </source>
</evidence>
<evidence type="ECO:0000313" key="2">
    <source>
        <dbReference type="Proteomes" id="UP001596289"/>
    </source>
</evidence>
<dbReference type="Proteomes" id="UP001596289">
    <property type="component" value="Unassembled WGS sequence"/>
</dbReference>
<name>A0ABW1RC56_9LACO</name>
<reference evidence="2" key="1">
    <citation type="journal article" date="2019" name="Int. J. Syst. Evol. Microbiol.">
        <title>The Global Catalogue of Microorganisms (GCM) 10K type strain sequencing project: providing services to taxonomists for standard genome sequencing and annotation.</title>
        <authorList>
            <consortium name="The Broad Institute Genomics Platform"/>
            <consortium name="The Broad Institute Genome Sequencing Center for Infectious Disease"/>
            <person name="Wu L."/>
            <person name="Ma J."/>
        </authorList>
    </citation>
    <scope>NUCLEOTIDE SEQUENCE [LARGE SCALE GENOMIC DNA]</scope>
    <source>
        <strain evidence="2">CCM 8904</strain>
    </source>
</reference>
<keyword evidence="2" id="KW-1185">Reference proteome</keyword>
<dbReference type="EMBL" id="JBHSSL010000042">
    <property type="protein sequence ID" value="MFC6170456.1"/>
    <property type="molecule type" value="Genomic_DNA"/>
</dbReference>